<name>A0A5A9PI57_9TELE</name>
<gene>
    <name evidence="2" type="ORF">E1301_Tti011558</name>
</gene>
<feature type="region of interest" description="Disordered" evidence="1">
    <location>
        <begin position="19"/>
        <end position="72"/>
    </location>
</feature>
<feature type="region of interest" description="Disordered" evidence="1">
    <location>
        <begin position="89"/>
        <end position="111"/>
    </location>
</feature>
<sequence length="181" mass="19835">MHSLNQNAYTGALSSICTRQLPEGTHPPPAQPSSIRHGSRFLSGGGGRGGARKARHPRSVRQVTGEMAHKRRKPKYFCAATRIDTSSLADPKHGMIKGASPQSLRKHTTPLAEDAPQRLPAFRNALRGSGDKHAAAEGGKTALYPRLQWEYLERKREVGEEVLHSEKGMHYGSVNSPEEKL</sequence>
<dbReference type="Proteomes" id="UP000324632">
    <property type="component" value="Chromosome 5"/>
</dbReference>
<evidence type="ECO:0000313" key="3">
    <source>
        <dbReference type="Proteomes" id="UP000324632"/>
    </source>
</evidence>
<evidence type="ECO:0000313" key="2">
    <source>
        <dbReference type="EMBL" id="KAA0720689.1"/>
    </source>
</evidence>
<keyword evidence="3" id="KW-1185">Reference proteome</keyword>
<dbReference type="AlphaFoldDB" id="A0A5A9PI57"/>
<evidence type="ECO:0000256" key="1">
    <source>
        <dbReference type="SAM" id="MobiDB-lite"/>
    </source>
</evidence>
<feature type="compositionally biased region" description="Basic residues" evidence="1">
    <location>
        <begin position="50"/>
        <end position="59"/>
    </location>
</feature>
<accession>A0A5A9PI57</accession>
<protein>
    <submittedName>
        <fullName evidence="2">Uncharacterized protein</fullName>
    </submittedName>
</protein>
<dbReference type="EMBL" id="SOYY01000005">
    <property type="protein sequence ID" value="KAA0720689.1"/>
    <property type="molecule type" value="Genomic_DNA"/>
</dbReference>
<proteinExistence type="predicted"/>
<reference evidence="2 3" key="1">
    <citation type="journal article" date="2019" name="Mol. Ecol. Resour.">
        <title>Chromosome-level genome assembly of Triplophysa tibetana, a fish adapted to the harsh high-altitude environment of the Tibetan Plateau.</title>
        <authorList>
            <person name="Yang X."/>
            <person name="Liu H."/>
            <person name="Ma Z."/>
            <person name="Zou Y."/>
            <person name="Zou M."/>
            <person name="Mao Y."/>
            <person name="Li X."/>
            <person name="Wang H."/>
            <person name="Chen T."/>
            <person name="Wang W."/>
            <person name="Yang R."/>
        </authorList>
    </citation>
    <scope>NUCLEOTIDE SEQUENCE [LARGE SCALE GENOMIC DNA]</scope>
    <source>
        <strain evidence="2">TTIB1903HZAU</strain>
        <tissue evidence="2">Muscle</tissue>
    </source>
</reference>
<comment type="caution">
    <text evidence="2">The sequence shown here is derived from an EMBL/GenBank/DDBJ whole genome shotgun (WGS) entry which is preliminary data.</text>
</comment>
<organism evidence="2 3">
    <name type="scientific">Triplophysa tibetana</name>
    <dbReference type="NCBI Taxonomy" id="1572043"/>
    <lineage>
        <taxon>Eukaryota</taxon>
        <taxon>Metazoa</taxon>
        <taxon>Chordata</taxon>
        <taxon>Craniata</taxon>
        <taxon>Vertebrata</taxon>
        <taxon>Euteleostomi</taxon>
        <taxon>Actinopterygii</taxon>
        <taxon>Neopterygii</taxon>
        <taxon>Teleostei</taxon>
        <taxon>Ostariophysi</taxon>
        <taxon>Cypriniformes</taxon>
        <taxon>Nemacheilidae</taxon>
        <taxon>Triplophysa</taxon>
    </lineage>
</organism>